<evidence type="ECO:0000313" key="1">
    <source>
        <dbReference type="EMBL" id="KAK8478288.1"/>
    </source>
</evidence>
<sequence length="138" mass="15847">MLERNKNEKADDSEEEGSHHFMVNIIEPQFNLHSEDANGRFLLAAASGRVLSRPFHSILRVGSEACDMFLRFTRHKSGTPELKVKPLKDLSFNSQSITMSMTSHQFQVMLDVLTNLLFAQAPKYHLYRDDDIFGDQFN</sequence>
<dbReference type="PANTHER" id="PTHR15678">
    <property type="entry name" value="ANTIGEN MLAA-22-RELATED"/>
    <property type="match status" value="1"/>
</dbReference>
<dbReference type="Pfam" id="PF10344">
    <property type="entry name" value="Hobbit"/>
    <property type="match status" value="2"/>
</dbReference>
<evidence type="ECO:0000313" key="2">
    <source>
        <dbReference type="Proteomes" id="UP001396334"/>
    </source>
</evidence>
<proteinExistence type="predicted"/>
<name>A0ABR1ZDA7_9ROSI</name>
<comment type="caution">
    <text evidence="1">The sequence shown here is derived from an EMBL/GenBank/DDBJ whole genome shotgun (WGS) entry which is preliminary data.</text>
</comment>
<dbReference type="InterPro" id="IPR045167">
    <property type="entry name" value="Hobbit"/>
</dbReference>
<keyword evidence="2" id="KW-1185">Reference proteome</keyword>
<dbReference type="Proteomes" id="UP001396334">
    <property type="component" value="Unassembled WGS sequence"/>
</dbReference>
<organism evidence="1 2">
    <name type="scientific">Hibiscus sabdariffa</name>
    <name type="common">roselle</name>
    <dbReference type="NCBI Taxonomy" id="183260"/>
    <lineage>
        <taxon>Eukaryota</taxon>
        <taxon>Viridiplantae</taxon>
        <taxon>Streptophyta</taxon>
        <taxon>Embryophyta</taxon>
        <taxon>Tracheophyta</taxon>
        <taxon>Spermatophyta</taxon>
        <taxon>Magnoliopsida</taxon>
        <taxon>eudicotyledons</taxon>
        <taxon>Gunneridae</taxon>
        <taxon>Pentapetalae</taxon>
        <taxon>rosids</taxon>
        <taxon>malvids</taxon>
        <taxon>Malvales</taxon>
        <taxon>Malvaceae</taxon>
        <taxon>Malvoideae</taxon>
        <taxon>Hibiscus</taxon>
    </lineage>
</organism>
<accession>A0ABR1ZDA7</accession>
<protein>
    <submittedName>
        <fullName evidence="1">Uncharacterized protein</fullName>
    </submittedName>
</protein>
<gene>
    <name evidence="1" type="ORF">V6N11_008716</name>
</gene>
<dbReference type="EMBL" id="JBBPBN010001422">
    <property type="protein sequence ID" value="KAK8478288.1"/>
    <property type="molecule type" value="Genomic_DNA"/>
</dbReference>
<dbReference type="PANTHER" id="PTHR15678:SF6">
    <property type="entry name" value="BRIDGE-LIKE LIPID TRANSFER PROTEIN FAMILY MEMBER 2"/>
    <property type="match status" value="1"/>
</dbReference>
<reference evidence="1 2" key="1">
    <citation type="journal article" date="2024" name="G3 (Bethesda)">
        <title>Genome assembly of Hibiscus sabdariffa L. provides insights into metabolisms of medicinal natural products.</title>
        <authorList>
            <person name="Kim T."/>
        </authorList>
    </citation>
    <scope>NUCLEOTIDE SEQUENCE [LARGE SCALE GENOMIC DNA]</scope>
    <source>
        <strain evidence="1">TK-2024</strain>
        <tissue evidence="1">Old leaves</tissue>
    </source>
</reference>